<keyword evidence="4 5" id="KW-0131">Cell cycle</keyword>
<dbReference type="Proteomes" id="UP000198304">
    <property type="component" value="Unassembled WGS sequence"/>
</dbReference>
<comment type="similarity">
    <text evidence="5">Belongs to the ScpB family.</text>
</comment>
<comment type="function">
    <text evidence="5">Participates in chromosomal partition during cell division. May act via the formation of a condensin-like complex containing Smc and ScpA that pull DNA away from mid-cell into both cell halves.</text>
</comment>
<dbReference type="Gene3D" id="1.10.10.10">
    <property type="entry name" value="Winged helix-like DNA-binding domain superfamily/Winged helix DNA-binding domain"/>
    <property type="match status" value="2"/>
</dbReference>
<keyword evidence="2 5" id="KW-0132">Cell division</keyword>
<comment type="subcellular location">
    <subcellularLocation>
        <location evidence="5">Cytoplasm</location>
    </subcellularLocation>
    <text evidence="5">Associated with two foci at the outer edges of the nucleoid region in young cells, and at four foci within both cell halves in older cells.</text>
</comment>
<gene>
    <name evidence="5" type="primary">scpB</name>
    <name evidence="6" type="ORF">SAMN05446037_1001148</name>
</gene>
<dbReference type="Pfam" id="PF04079">
    <property type="entry name" value="SMC_ScpB"/>
    <property type="match status" value="1"/>
</dbReference>
<protein>
    <recommendedName>
        <fullName evidence="5">Segregation and condensation protein B</fullName>
    </recommendedName>
</protein>
<dbReference type="InterPro" id="IPR036390">
    <property type="entry name" value="WH_DNA-bd_sf"/>
</dbReference>
<proteinExistence type="inferred from homology"/>
<name>A0A238ZV63_9FIRM</name>
<evidence type="ECO:0000313" key="7">
    <source>
        <dbReference type="Proteomes" id="UP000198304"/>
    </source>
</evidence>
<evidence type="ECO:0000256" key="1">
    <source>
        <dbReference type="ARBA" id="ARBA00022490"/>
    </source>
</evidence>
<sequence>MDKDEIKSVLEAILFVWSEPISVKELSKALAVDVKNINNVLEEMINEYNFGKRGLQIIKMNDHYQLSTRPEHYSYIQKLVEPKQNKGLTQAALETLAIIAYKQPITKIEIEEIRGVKCDKAISTLQEKNLIEEQGRLEKIGRPIIYGTTLSFLKTFGLKSIEDLPDISEFKLLTQETNDIKHIFTKG</sequence>
<organism evidence="6 7">
    <name type="scientific">Anaerovirgula multivorans</name>
    <dbReference type="NCBI Taxonomy" id="312168"/>
    <lineage>
        <taxon>Bacteria</taxon>
        <taxon>Bacillati</taxon>
        <taxon>Bacillota</taxon>
        <taxon>Clostridia</taxon>
        <taxon>Peptostreptococcales</taxon>
        <taxon>Natronincolaceae</taxon>
        <taxon>Anaerovirgula</taxon>
    </lineage>
</organism>
<keyword evidence="3 5" id="KW-0159">Chromosome partition</keyword>
<dbReference type="PIRSF" id="PIRSF019345">
    <property type="entry name" value="ScpB"/>
    <property type="match status" value="1"/>
</dbReference>
<keyword evidence="1 5" id="KW-0963">Cytoplasm</keyword>
<dbReference type="NCBIfam" id="TIGR00281">
    <property type="entry name" value="SMC-Scp complex subunit ScpB"/>
    <property type="match status" value="1"/>
</dbReference>
<dbReference type="PANTHER" id="PTHR34298:SF2">
    <property type="entry name" value="SEGREGATION AND CONDENSATION PROTEIN B"/>
    <property type="match status" value="1"/>
</dbReference>
<evidence type="ECO:0000256" key="4">
    <source>
        <dbReference type="ARBA" id="ARBA00023306"/>
    </source>
</evidence>
<dbReference type="GO" id="GO:0051304">
    <property type="term" value="P:chromosome separation"/>
    <property type="evidence" value="ECO:0007669"/>
    <property type="project" value="InterPro"/>
</dbReference>
<evidence type="ECO:0000256" key="2">
    <source>
        <dbReference type="ARBA" id="ARBA00022618"/>
    </source>
</evidence>
<dbReference type="AlphaFoldDB" id="A0A238ZV63"/>
<dbReference type="RefSeq" id="WP_089280941.1">
    <property type="nucleotide sequence ID" value="NZ_FZOJ01000001.1"/>
</dbReference>
<evidence type="ECO:0000313" key="6">
    <source>
        <dbReference type="EMBL" id="SNR87225.1"/>
    </source>
</evidence>
<dbReference type="SUPFAM" id="SSF46785">
    <property type="entry name" value="Winged helix' DNA-binding domain"/>
    <property type="match status" value="2"/>
</dbReference>
<evidence type="ECO:0000256" key="3">
    <source>
        <dbReference type="ARBA" id="ARBA00022829"/>
    </source>
</evidence>
<dbReference type="GO" id="GO:0006260">
    <property type="term" value="P:DNA replication"/>
    <property type="evidence" value="ECO:0007669"/>
    <property type="project" value="UniProtKB-UniRule"/>
</dbReference>
<dbReference type="GO" id="GO:0051301">
    <property type="term" value="P:cell division"/>
    <property type="evidence" value="ECO:0007669"/>
    <property type="project" value="UniProtKB-KW"/>
</dbReference>
<dbReference type="GO" id="GO:0005737">
    <property type="term" value="C:cytoplasm"/>
    <property type="evidence" value="ECO:0007669"/>
    <property type="project" value="UniProtKB-SubCell"/>
</dbReference>
<reference evidence="6 7" key="1">
    <citation type="submission" date="2017-06" db="EMBL/GenBank/DDBJ databases">
        <authorList>
            <person name="Kim H.J."/>
            <person name="Triplett B.A."/>
        </authorList>
    </citation>
    <scope>NUCLEOTIDE SEQUENCE [LARGE SCALE GENOMIC DNA]</scope>
    <source>
        <strain evidence="6 7">SCA</strain>
    </source>
</reference>
<keyword evidence="7" id="KW-1185">Reference proteome</keyword>
<dbReference type="InterPro" id="IPR005234">
    <property type="entry name" value="ScpB_csome_segregation"/>
</dbReference>
<accession>A0A238ZV63</accession>
<evidence type="ECO:0000256" key="5">
    <source>
        <dbReference type="HAMAP-Rule" id="MF_01804"/>
    </source>
</evidence>
<comment type="subunit">
    <text evidence="5">Homodimer. Homodimerization may be required to stabilize the binding of ScpA to the Smc head domains. Component of a cohesin-like complex composed of ScpA, ScpB and the Smc homodimer, in which ScpA and ScpB bind to the head domain of Smc. The presence of the three proteins is required for the association of the complex with DNA.</text>
</comment>
<dbReference type="OrthoDB" id="9806226at2"/>
<dbReference type="InterPro" id="IPR036388">
    <property type="entry name" value="WH-like_DNA-bd_sf"/>
</dbReference>
<dbReference type="HAMAP" id="MF_01804">
    <property type="entry name" value="ScpB"/>
    <property type="match status" value="1"/>
</dbReference>
<dbReference type="PANTHER" id="PTHR34298">
    <property type="entry name" value="SEGREGATION AND CONDENSATION PROTEIN B"/>
    <property type="match status" value="1"/>
</dbReference>
<dbReference type="EMBL" id="FZOJ01000001">
    <property type="protein sequence ID" value="SNR87225.1"/>
    <property type="molecule type" value="Genomic_DNA"/>
</dbReference>